<accession>C8X7K6</accession>
<name>C8X7K6_NAKMY</name>
<evidence type="ECO:0000313" key="2">
    <source>
        <dbReference type="EMBL" id="ACV78959.1"/>
    </source>
</evidence>
<dbReference type="Proteomes" id="UP000002218">
    <property type="component" value="Chromosome"/>
</dbReference>
<reference evidence="2 3" key="2">
    <citation type="journal article" date="2010" name="Stand. Genomic Sci.">
        <title>Complete genome sequence of Nakamurella multipartita type strain (Y-104).</title>
        <authorList>
            <person name="Tice H."/>
            <person name="Mayilraj S."/>
            <person name="Sims D."/>
            <person name="Lapidus A."/>
            <person name="Nolan M."/>
            <person name="Lucas S."/>
            <person name="Glavina Del Rio T."/>
            <person name="Copeland A."/>
            <person name="Cheng J.F."/>
            <person name="Meincke L."/>
            <person name="Bruce D."/>
            <person name="Goodwin L."/>
            <person name="Pitluck S."/>
            <person name="Ivanova N."/>
            <person name="Mavromatis K."/>
            <person name="Ovchinnikova G."/>
            <person name="Pati A."/>
            <person name="Chen A."/>
            <person name="Palaniappan K."/>
            <person name="Land M."/>
            <person name="Hauser L."/>
            <person name="Chang Y.J."/>
            <person name="Jeffries C.D."/>
            <person name="Detter J.C."/>
            <person name="Brettin T."/>
            <person name="Rohde M."/>
            <person name="Goker M."/>
            <person name="Bristow J."/>
            <person name="Eisen J.A."/>
            <person name="Markowitz V."/>
            <person name="Hugenholtz P."/>
            <person name="Kyrpides N.C."/>
            <person name="Klenk H.P."/>
            <person name="Chen F."/>
        </authorList>
    </citation>
    <scope>NUCLEOTIDE SEQUENCE [LARGE SCALE GENOMIC DNA]</scope>
    <source>
        <strain evidence="3">ATCC 700099 / DSM 44233 / CIP 104796 / JCM 9543 / NBRC 105858 / Y-104</strain>
    </source>
</reference>
<dbReference type="HOGENOM" id="CLU_1150892_0_0_11"/>
<keyword evidence="3" id="KW-1185">Reference proteome</keyword>
<feature type="transmembrane region" description="Helical" evidence="1">
    <location>
        <begin position="152"/>
        <end position="170"/>
    </location>
</feature>
<reference evidence="3" key="1">
    <citation type="submission" date="2009-09" db="EMBL/GenBank/DDBJ databases">
        <title>The complete genome of Nakamurella multipartita DSM 44233.</title>
        <authorList>
            <consortium name="US DOE Joint Genome Institute (JGI-PGF)"/>
            <person name="Lucas S."/>
            <person name="Copeland A."/>
            <person name="Lapidus A."/>
            <person name="Glavina del Rio T."/>
            <person name="Dalin E."/>
            <person name="Tice H."/>
            <person name="Bruce D."/>
            <person name="Goodwin L."/>
            <person name="Pitluck S."/>
            <person name="Kyrpides N."/>
            <person name="Mavromatis K."/>
            <person name="Ivanova N."/>
            <person name="Ovchinnikova G."/>
            <person name="Sims D."/>
            <person name="Meincke L."/>
            <person name="Brettin T."/>
            <person name="Detter J.C."/>
            <person name="Han C."/>
            <person name="Larimer F."/>
            <person name="Land M."/>
            <person name="Hauser L."/>
            <person name="Markowitz V."/>
            <person name="Cheng J.-F."/>
            <person name="Hugenholtz P."/>
            <person name="Woyke T."/>
            <person name="Wu D."/>
            <person name="Klenk H.-P."/>
            <person name="Eisen J.A."/>
        </authorList>
    </citation>
    <scope>NUCLEOTIDE SEQUENCE [LARGE SCALE GENOMIC DNA]</scope>
    <source>
        <strain evidence="3">ATCC 700099 / DSM 44233 / CIP 104796 / JCM 9543 / NBRC 105858 / Y-104</strain>
    </source>
</reference>
<evidence type="ECO:0000256" key="1">
    <source>
        <dbReference type="SAM" id="Phobius"/>
    </source>
</evidence>
<evidence type="ECO:0000313" key="3">
    <source>
        <dbReference type="Proteomes" id="UP000002218"/>
    </source>
</evidence>
<keyword evidence="1" id="KW-0472">Membrane</keyword>
<protein>
    <submittedName>
        <fullName evidence="2">Uncharacterized protein</fullName>
    </submittedName>
</protein>
<feature type="transmembrane region" description="Helical" evidence="1">
    <location>
        <begin position="66"/>
        <end position="90"/>
    </location>
</feature>
<feature type="transmembrane region" description="Helical" evidence="1">
    <location>
        <begin position="7"/>
        <end position="33"/>
    </location>
</feature>
<dbReference type="RefSeq" id="WP_015747840.1">
    <property type="nucleotide sequence ID" value="NC_013235.1"/>
</dbReference>
<keyword evidence="1" id="KW-1133">Transmembrane helix</keyword>
<organism evidence="2 3">
    <name type="scientific">Nakamurella multipartita (strain ATCC 700099 / DSM 44233 / CIP 104796 / JCM 9543 / NBRC 105858 / Y-104)</name>
    <name type="common">Microsphaera multipartita</name>
    <dbReference type="NCBI Taxonomy" id="479431"/>
    <lineage>
        <taxon>Bacteria</taxon>
        <taxon>Bacillati</taxon>
        <taxon>Actinomycetota</taxon>
        <taxon>Actinomycetes</taxon>
        <taxon>Nakamurellales</taxon>
        <taxon>Nakamurellaceae</taxon>
        <taxon>Nakamurella</taxon>
    </lineage>
</organism>
<feature type="transmembrane region" description="Helical" evidence="1">
    <location>
        <begin position="102"/>
        <end position="123"/>
    </location>
</feature>
<feature type="transmembrane region" description="Helical" evidence="1">
    <location>
        <begin position="208"/>
        <end position="229"/>
    </location>
</feature>
<dbReference type="AlphaFoldDB" id="C8X7K6"/>
<dbReference type="STRING" id="479431.Namu_2607"/>
<sequence>MTARGLCWWLVPSCVVAFLIAGLTYIATALTWIGPAPPTFAIDQDLDAYLDAYLTFRRETMAAEQIANVAVVVGSLLLGVLLVIAPRIGALRNDLAGRVGGLLAFTGSVVYAATQLAYLGAIAEVLTTSAIPDFDARNLGTWTQVIDRTDDYVENLGLVLLAVALLLLRTPSNDRHTVRWRAAALILSAGLIILVAASFARAEPLTDVMLALSSIVLVPVCAIILGARIRMAEGHPLRVDQ</sequence>
<feature type="transmembrane region" description="Helical" evidence="1">
    <location>
        <begin position="182"/>
        <end position="202"/>
    </location>
</feature>
<gene>
    <name evidence="2" type="ordered locus">Namu_2607</name>
</gene>
<dbReference type="InParanoid" id="C8X7K6"/>
<dbReference type="KEGG" id="nml:Namu_2607"/>
<dbReference type="EMBL" id="CP001737">
    <property type="protein sequence ID" value="ACV78959.1"/>
    <property type="molecule type" value="Genomic_DNA"/>
</dbReference>
<keyword evidence="1" id="KW-0812">Transmembrane</keyword>
<proteinExistence type="predicted"/>